<dbReference type="EMBL" id="JAEMOS010000002">
    <property type="protein sequence ID" value="MBJ7265467.1"/>
    <property type="molecule type" value="Genomic_DNA"/>
</dbReference>
<comment type="caution">
    <text evidence="2">The sequence shown here is derived from an EMBL/GenBank/DDBJ whole genome shotgun (WGS) entry which is preliminary data.</text>
</comment>
<dbReference type="RefSeq" id="WP_199493263.1">
    <property type="nucleotide sequence ID" value="NZ_JAEMOP010000009.1"/>
</dbReference>
<evidence type="ECO:0000313" key="3">
    <source>
        <dbReference type="Proteomes" id="UP000621390"/>
    </source>
</evidence>
<keyword evidence="4" id="KW-1185">Reference proteome</keyword>
<organism evidence="2 3">
    <name type="scientific">Idiomarina abyssalis</name>
    <dbReference type="NCBI Taxonomy" id="86102"/>
    <lineage>
        <taxon>Bacteria</taxon>
        <taxon>Pseudomonadati</taxon>
        <taxon>Pseudomonadota</taxon>
        <taxon>Gammaproteobacteria</taxon>
        <taxon>Alteromonadales</taxon>
        <taxon>Idiomarinaceae</taxon>
        <taxon>Idiomarina</taxon>
    </lineage>
</organism>
<protein>
    <submittedName>
        <fullName evidence="2">Uncharacterized protein</fullName>
    </submittedName>
</protein>
<dbReference type="AlphaFoldDB" id="A0A8I1GBV4"/>
<gene>
    <name evidence="1" type="ORF">JHC10_00780</name>
    <name evidence="2" type="ORF">JHC11_12760</name>
</gene>
<dbReference type="Proteomes" id="UP000655994">
    <property type="component" value="Unassembled WGS sequence"/>
</dbReference>
<evidence type="ECO:0000313" key="4">
    <source>
        <dbReference type="Proteomes" id="UP000655994"/>
    </source>
</evidence>
<dbReference type="Proteomes" id="UP000621390">
    <property type="component" value="Unassembled WGS sequence"/>
</dbReference>
<name>A0A8I1GBV4_9GAMM</name>
<sequence>MNNIIIFLPNWLTSYFRLPEKAYLELQTLRSNIESGLVLSEIKDQASDDQLQKQKAATKRTLTLFTDQVRYLERRYWARDIPLYGFYIKEELAEFYNQIEKVNDSLRAWHGGGHTSPTTNQIDA</sequence>
<accession>A0A8I1GBV4</accession>
<proteinExistence type="predicted"/>
<evidence type="ECO:0000313" key="1">
    <source>
        <dbReference type="EMBL" id="MBJ7265467.1"/>
    </source>
</evidence>
<dbReference type="EMBL" id="JAEMOP010000009">
    <property type="protein sequence ID" value="MBJ7316859.1"/>
    <property type="molecule type" value="Genomic_DNA"/>
</dbReference>
<evidence type="ECO:0000313" key="2">
    <source>
        <dbReference type="EMBL" id="MBJ7316859.1"/>
    </source>
</evidence>
<reference evidence="2 4" key="1">
    <citation type="submission" date="2020-09" db="EMBL/GenBank/DDBJ databases">
        <title>Draft Genomes of Bacterial Isolates from North Pond Shallow Sediments.</title>
        <authorList>
            <person name="Kiel Reese B."/>
            <person name="Mullis M."/>
            <person name="Weisend R.E."/>
        </authorList>
    </citation>
    <scope>NUCLEOTIDE SEQUENCE</scope>
    <source>
        <strain evidence="2">KJE-2</strain>
        <strain evidence="1 4">KJE-3</strain>
    </source>
</reference>